<dbReference type="InterPro" id="IPR027417">
    <property type="entry name" value="P-loop_NTPase"/>
</dbReference>
<protein>
    <submittedName>
        <fullName evidence="4">DNA helicase</fullName>
    </submittedName>
</protein>
<dbReference type="PANTHER" id="PTHR45766">
    <property type="entry name" value="DNA ANNEALING HELICASE AND ENDONUCLEASE ZRANB3 FAMILY MEMBER"/>
    <property type="match status" value="1"/>
</dbReference>
<evidence type="ECO:0000313" key="5">
    <source>
        <dbReference type="Proteomes" id="UP000249061"/>
    </source>
</evidence>
<reference evidence="4 5" key="1">
    <citation type="submission" date="2017-08" db="EMBL/GenBank/DDBJ databases">
        <title>Infants hospitalized years apart are colonized by the same room-sourced microbial strains.</title>
        <authorList>
            <person name="Brooks B."/>
            <person name="Olm M.R."/>
            <person name="Firek B.A."/>
            <person name="Baker R."/>
            <person name="Thomas B.C."/>
            <person name="Morowitz M.J."/>
            <person name="Banfield J.F."/>
        </authorList>
    </citation>
    <scope>NUCLEOTIDE SEQUENCE [LARGE SCALE GENOMIC DNA]</scope>
    <source>
        <strain evidence="4">S2_003_000_R2_14</strain>
    </source>
</reference>
<dbReference type="PANTHER" id="PTHR45766:SF6">
    <property type="entry name" value="SWI_SNF-RELATED MATRIX-ASSOCIATED ACTIN-DEPENDENT REGULATOR OF CHROMATIN SUBFAMILY A-LIKE PROTEIN 1"/>
    <property type="match status" value="1"/>
</dbReference>
<dbReference type="Gene3D" id="3.40.50.10810">
    <property type="entry name" value="Tandem AAA-ATPase domain"/>
    <property type="match status" value="1"/>
</dbReference>
<dbReference type="GO" id="GO:0004386">
    <property type="term" value="F:helicase activity"/>
    <property type="evidence" value="ECO:0007669"/>
    <property type="project" value="UniProtKB-KW"/>
</dbReference>
<keyword evidence="4" id="KW-0547">Nucleotide-binding</keyword>
<dbReference type="Proteomes" id="UP000249061">
    <property type="component" value="Unassembled WGS sequence"/>
</dbReference>
<evidence type="ECO:0000256" key="2">
    <source>
        <dbReference type="SAM" id="MobiDB-lite"/>
    </source>
</evidence>
<dbReference type="InterPro" id="IPR038718">
    <property type="entry name" value="SNF2-like_sf"/>
</dbReference>
<dbReference type="EMBL" id="QFQP01000176">
    <property type="protein sequence ID" value="PZR02625.1"/>
    <property type="molecule type" value="Genomic_DNA"/>
</dbReference>
<keyword evidence="4" id="KW-0347">Helicase</keyword>
<keyword evidence="4" id="KW-0067">ATP-binding</keyword>
<dbReference type="AlphaFoldDB" id="A0A2W5ST05"/>
<accession>A0A2W5ST05</accession>
<feature type="non-terminal residue" evidence="4">
    <location>
        <position position="434"/>
    </location>
</feature>
<name>A0A2W5ST05_9BACT</name>
<feature type="non-terminal residue" evidence="4">
    <location>
        <position position="1"/>
    </location>
</feature>
<dbReference type="InterPro" id="IPR014001">
    <property type="entry name" value="Helicase_ATP-bd"/>
</dbReference>
<dbReference type="SUPFAM" id="SSF52540">
    <property type="entry name" value="P-loop containing nucleoside triphosphate hydrolases"/>
    <property type="match status" value="1"/>
</dbReference>
<dbReference type="GO" id="GO:0016787">
    <property type="term" value="F:hydrolase activity"/>
    <property type="evidence" value="ECO:0007669"/>
    <property type="project" value="UniProtKB-KW"/>
</dbReference>
<evidence type="ECO:0000256" key="1">
    <source>
        <dbReference type="ARBA" id="ARBA00022801"/>
    </source>
</evidence>
<feature type="compositionally biased region" description="Acidic residues" evidence="2">
    <location>
        <begin position="297"/>
        <end position="317"/>
    </location>
</feature>
<organism evidence="4 5">
    <name type="scientific">Archangium gephyra</name>
    <dbReference type="NCBI Taxonomy" id="48"/>
    <lineage>
        <taxon>Bacteria</taxon>
        <taxon>Pseudomonadati</taxon>
        <taxon>Myxococcota</taxon>
        <taxon>Myxococcia</taxon>
        <taxon>Myxococcales</taxon>
        <taxon>Cystobacterineae</taxon>
        <taxon>Archangiaceae</taxon>
        <taxon>Archangium</taxon>
    </lineage>
</organism>
<dbReference type="Gene3D" id="3.40.50.300">
    <property type="entry name" value="P-loop containing nucleotide triphosphate hydrolases"/>
    <property type="match status" value="1"/>
</dbReference>
<dbReference type="PROSITE" id="PS51192">
    <property type="entry name" value="HELICASE_ATP_BIND_1"/>
    <property type="match status" value="1"/>
</dbReference>
<evidence type="ECO:0000313" key="4">
    <source>
        <dbReference type="EMBL" id="PZR02625.1"/>
    </source>
</evidence>
<comment type="caution">
    <text evidence="4">The sequence shown here is derived from an EMBL/GenBank/DDBJ whole genome shotgun (WGS) entry which is preliminary data.</text>
</comment>
<proteinExistence type="predicted"/>
<gene>
    <name evidence="4" type="ORF">DI536_36830</name>
</gene>
<keyword evidence="1" id="KW-0378">Hydrolase</keyword>
<sequence length="434" mass="48792">AFSIDLLKAVHPRGRSTFANVTRVATPDARTAVIVCPPSLALKWRDEMREKFGLEFTIVNSELMAEVRRTHGLQANPFQIFPRVIVSMAWLPQVRAQRLLRDVYTQTGNPKTGSRYAFDVLVVDEAHHVAPSSPSAIAGGRGYAVDTQRTVAVRELAEKCEHRLFLSATPHNGHPESFTALMEMIDPRRFARGANLDSTALKDVTVRRLKTDLTGKGFKKRKVSMIPFDPADDEQRMFALLDEIVTRSAKLNGTKPTGDIVTMLLKKRFLSSPFAFGMTLSNYLASKAGRGLSEDEYDDIFGEGQSDEEEGLWEQDESEKLRESKQSDPLSAAEPGQLETLANWGLGYESRADSRLDQLIRFLDGVCRPDGKLWSNERIVVFTEYAHTVEWLTRVLRQKGYNDDRLAVIQGSTPPEEREYIRSQFTADPSKEPV</sequence>
<feature type="domain" description="Helicase ATP-binding" evidence="3">
    <location>
        <begin position="1"/>
        <end position="188"/>
    </location>
</feature>
<feature type="region of interest" description="Disordered" evidence="2">
    <location>
        <begin position="297"/>
        <end position="336"/>
    </location>
</feature>
<evidence type="ECO:0000259" key="3">
    <source>
        <dbReference type="PROSITE" id="PS51192"/>
    </source>
</evidence>